<dbReference type="Gene3D" id="1.10.260.40">
    <property type="entry name" value="lambda repressor-like DNA-binding domains"/>
    <property type="match status" value="1"/>
</dbReference>
<gene>
    <name evidence="6" type="ORF">HF964_02555</name>
</gene>
<protein>
    <submittedName>
        <fullName evidence="6">LacI family transcriptional regulator</fullName>
    </submittedName>
</protein>
<evidence type="ECO:0000313" key="6">
    <source>
        <dbReference type="EMBL" id="NKZ23690.1"/>
    </source>
</evidence>
<accession>A0A7X6S281</accession>
<dbReference type="CDD" id="cd01392">
    <property type="entry name" value="HTH_LacI"/>
    <property type="match status" value="1"/>
</dbReference>
<dbReference type="SMART" id="SM00354">
    <property type="entry name" value="HTH_LACI"/>
    <property type="match status" value="1"/>
</dbReference>
<dbReference type="PANTHER" id="PTHR30146:SF109">
    <property type="entry name" value="HTH-TYPE TRANSCRIPTIONAL REGULATOR GALS"/>
    <property type="match status" value="1"/>
</dbReference>
<dbReference type="GO" id="GO:0003700">
    <property type="term" value="F:DNA-binding transcription factor activity"/>
    <property type="evidence" value="ECO:0007669"/>
    <property type="project" value="TreeGrafter"/>
</dbReference>
<evidence type="ECO:0000259" key="5">
    <source>
        <dbReference type="PROSITE" id="PS51063"/>
    </source>
</evidence>
<dbReference type="AlphaFoldDB" id="A0A7X6S281"/>
<feature type="domain" description="HTH crp-type" evidence="5">
    <location>
        <begin position="1"/>
        <end position="48"/>
    </location>
</feature>
<proteinExistence type="predicted"/>
<evidence type="ECO:0000256" key="2">
    <source>
        <dbReference type="ARBA" id="ARBA00023125"/>
    </source>
</evidence>
<dbReference type="PROSITE" id="PS51063">
    <property type="entry name" value="HTH_CRP_2"/>
    <property type="match status" value="1"/>
</dbReference>
<name>A0A7X6S281_9LACO</name>
<keyword evidence="7" id="KW-1185">Reference proteome</keyword>
<evidence type="ECO:0000259" key="4">
    <source>
        <dbReference type="PROSITE" id="PS50932"/>
    </source>
</evidence>
<comment type="caution">
    <text evidence="6">The sequence shown here is derived from an EMBL/GenBank/DDBJ whole genome shotgun (WGS) entry which is preliminary data.</text>
</comment>
<organism evidence="6 7">
    <name type="scientific">Periweissella fabalis</name>
    <dbReference type="NCBI Taxonomy" id="1070421"/>
    <lineage>
        <taxon>Bacteria</taxon>
        <taxon>Bacillati</taxon>
        <taxon>Bacillota</taxon>
        <taxon>Bacilli</taxon>
        <taxon>Lactobacillales</taxon>
        <taxon>Lactobacillaceae</taxon>
        <taxon>Periweissella</taxon>
    </lineage>
</organism>
<dbReference type="InterPro" id="IPR010982">
    <property type="entry name" value="Lambda_DNA-bd_dom_sf"/>
</dbReference>
<sequence length="305" mass="34793">MLDIQYSLVDIANFCGVSPSTVSRAINNRGRISSETKNKILTVVNDLDFKVNPVASALRQKKMPNLAIIYYLSDYQKFHKLIANLSINGYEHGRLIFDCPINNKIELIKVLELLIEQNITTLLILDINNQTWLTALLNYARKNHIIWINGPYVKNSNIFNIQINYATAIKELTLSILKQGYRPILLNPFLEKNYFQAELQGFKIAHAQFHHLHPLILINSSDTTILKQQITSLSLISRQPLSVLTSQVKFIKALSDSSEYSVTPIVMYLDCVTITNLVFKLLQNWPKHKCASYIATTTVVPKKYV</sequence>
<dbReference type="InterPro" id="IPR012318">
    <property type="entry name" value="HTH_CRP"/>
</dbReference>
<evidence type="ECO:0000256" key="3">
    <source>
        <dbReference type="ARBA" id="ARBA00023163"/>
    </source>
</evidence>
<keyword evidence="3" id="KW-0804">Transcription</keyword>
<dbReference type="Pfam" id="PF00356">
    <property type="entry name" value="LacI"/>
    <property type="match status" value="1"/>
</dbReference>
<dbReference type="GO" id="GO:0000976">
    <property type="term" value="F:transcription cis-regulatory region binding"/>
    <property type="evidence" value="ECO:0007669"/>
    <property type="project" value="TreeGrafter"/>
</dbReference>
<reference evidence="6 7" key="1">
    <citation type="submission" date="2020-04" db="EMBL/GenBank/DDBJ databases">
        <title>MicrobeNet Type strains.</title>
        <authorList>
            <person name="Nicholson A.C."/>
        </authorList>
    </citation>
    <scope>NUCLEOTIDE SEQUENCE [LARGE SCALE GENOMIC DNA]</scope>
    <source>
        <strain evidence="6 7">CCUG 61472</strain>
    </source>
</reference>
<feature type="domain" description="HTH lacI-type" evidence="4">
    <location>
        <begin position="10"/>
        <end position="60"/>
    </location>
</feature>
<dbReference type="SUPFAM" id="SSF47413">
    <property type="entry name" value="lambda repressor-like DNA-binding domains"/>
    <property type="match status" value="1"/>
</dbReference>
<evidence type="ECO:0000256" key="1">
    <source>
        <dbReference type="ARBA" id="ARBA00023015"/>
    </source>
</evidence>
<dbReference type="RefSeq" id="WP_168721475.1">
    <property type="nucleotide sequence ID" value="NZ_JAAXPN010000001.1"/>
</dbReference>
<dbReference type="PANTHER" id="PTHR30146">
    <property type="entry name" value="LACI-RELATED TRANSCRIPTIONAL REPRESSOR"/>
    <property type="match status" value="1"/>
</dbReference>
<evidence type="ECO:0000313" key="7">
    <source>
        <dbReference type="Proteomes" id="UP000549765"/>
    </source>
</evidence>
<dbReference type="EMBL" id="JAAXPN010000001">
    <property type="protein sequence ID" value="NKZ23690.1"/>
    <property type="molecule type" value="Genomic_DNA"/>
</dbReference>
<keyword evidence="2" id="KW-0238">DNA-binding</keyword>
<keyword evidence="1" id="KW-0805">Transcription regulation</keyword>
<dbReference type="Proteomes" id="UP000549765">
    <property type="component" value="Unassembled WGS sequence"/>
</dbReference>
<dbReference type="PROSITE" id="PS50932">
    <property type="entry name" value="HTH_LACI_2"/>
    <property type="match status" value="1"/>
</dbReference>
<dbReference type="InterPro" id="IPR000843">
    <property type="entry name" value="HTH_LacI"/>
</dbReference>